<dbReference type="InterPro" id="IPR035926">
    <property type="entry name" value="NusB-like_sf"/>
</dbReference>
<dbReference type="Gene3D" id="1.10.940.10">
    <property type="entry name" value="NusB-like"/>
    <property type="match status" value="1"/>
</dbReference>
<dbReference type="GO" id="GO:0003723">
    <property type="term" value="F:RNA binding"/>
    <property type="evidence" value="ECO:0007669"/>
    <property type="project" value="UniProtKB-KW"/>
</dbReference>
<dbReference type="Pfam" id="PF01029">
    <property type="entry name" value="NusB"/>
    <property type="match status" value="1"/>
</dbReference>
<dbReference type="AlphaFoldDB" id="A0A124FY64"/>
<comment type="caution">
    <text evidence="3">The sequence shown here is derived from an EMBL/GenBank/DDBJ whole genome shotgun (WGS) entry which is preliminary data.</text>
</comment>
<protein>
    <submittedName>
        <fullName evidence="3">NusB family protein</fullName>
    </submittedName>
</protein>
<accession>A0A124FY64</accession>
<proteinExistence type="predicted"/>
<name>A0A124FY64_9BACT</name>
<reference evidence="4" key="1">
    <citation type="journal article" date="2015" name="MBio">
        <title>Genome-Resolved Metagenomic Analysis Reveals Roles for Candidate Phyla and Other Microbial Community Members in Biogeochemical Transformations in Oil Reservoirs.</title>
        <authorList>
            <person name="Hu P."/>
            <person name="Tom L."/>
            <person name="Singh A."/>
            <person name="Thomas B.C."/>
            <person name="Baker B.J."/>
            <person name="Piceno Y.M."/>
            <person name="Andersen G.L."/>
            <person name="Banfield J.F."/>
        </authorList>
    </citation>
    <scope>NUCLEOTIDE SEQUENCE [LARGE SCALE GENOMIC DNA]</scope>
</reference>
<organism evidence="3 4">
    <name type="scientific">Mesotoga prima</name>
    <dbReference type="NCBI Taxonomy" id="1184387"/>
    <lineage>
        <taxon>Bacteria</taxon>
        <taxon>Thermotogati</taxon>
        <taxon>Thermotogota</taxon>
        <taxon>Thermotogae</taxon>
        <taxon>Kosmotogales</taxon>
        <taxon>Kosmotogaceae</taxon>
        <taxon>Mesotoga</taxon>
    </lineage>
</organism>
<feature type="domain" description="NusB/RsmB/TIM44" evidence="2">
    <location>
        <begin position="4"/>
        <end position="120"/>
    </location>
</feature>
<dbReference type="PATRIC" id="fig|1184387.3.peg.1544"/>
<gene>
    <name evidence="3" type="ORF">XD94_1113</name>
</gene>
<dbReference type="SUPFAM" id="SSF48013">
    <property type="entry name" value="NusB-like"/>
    <property type="match status" value="1"/>
</dbReference>
<evidence type="ECO:0000256" key="1">
    <source>
        <dbReference type="ARBA" id="ARBA00022884"/>
    </source>
</evidence>
<keyword evidence="1" id="KW-0694">RNA-binding</keyword>
<dbReference type="InterPro" id="IPR006027">
    <property type="entry name" value="NusB_RsmB_TIM44"/>
</dbReference>
<dbReference type="Proteomes" id="UP000054092">
    <property type="component" value="Unassembled WGS sequence"/>
</dbReference>
<dbReference type="EMBL" id="LGGP01000191">
    <property type="protein sequence ID" value="KUK80201.1"/>
    <property type="molecule type" value="Genomic_DNA"/>
</dbReference>
<evidence type="ECO:0000313" key="3">
    <source>
        <dbReference type="EMBL" id="KUK80201.1"/>
    </source>
</evidence>
<dbReference type="GO" id="GO:0006355">
    <property type="term" value="P:regulation of DNA-templated transcription"/>
    <property type="evidence" value="ECO:0007669"/>
    <property type="project" value="InterPro"/>
</dbReference>
<evidence type="ECO:0000313" key="4">
    <source>
        <dbReference type="Proteomes" id="UP000054092"/>
    </source>
</evidence>
<sequence>MQGARSIALQTLSFFDTNGYISFKKVEMALSTLSSSDRSFCVNLIYGVLRKRIRIDYELSRFLRKPNKLPVAVRNALRIGIFQIMFLDTVPEYAAVNSSVNLVGVREFRDLVNAILRKISDTGYSKISR</sequence>
<evidence type="ECO:0000259" key="2">
    <source>
        <dbReference type="Pfam" id="PF01029"/>
    </source>
</evidence>